<evidence type="ECO:0000313" key="1">
    <source>
        <dbReference type="EMBL" id="KAL2644532.1"/>
    </source>
</evidence>
<sequence>MIVRFMSGETLSSQKSQERLIFDELLRDSRRGNLCCFRSDSRIPDFRKFSSTKRFRFVYVADLSESLISTVTA</sequence>
<comment type="caution">
    <text evidence="1">The sequence shown here is derived from an EMBL/GenBank/DDBJ whole genome shotgun (WGS) entry which is preliminary data.</text>
</comment>
<gene>
    <name evidence="1" type="ORF">R1flu_012119</name>
</gene>
<name>A0ABD1Z9P8_9MARC</name>
<dbReference type="EMBL" id="JBHFFA010000002">
    <property type="protein sequence ID" value="KAL2644532.1"/>
    <property type="molecule type" value="Genomic_DNA"/>
</dbReference>
<accession>A0ABD1Z9P8</accession>
<keyword evidence="2" id="KW-1185">Reference proteome</keyword>
<dbReference type="Proteomes" id="UP001605036">
    <property type="component" value="Unassembled WGS sequence"/>
</dbReference>
<protein>
    <submittedName>
        <fullName evidence="1">Uncharacterized protein</fullName>
    </submittedName>
</protein>
<proteinExistence type="predicted"/>
<evidence type="ECO:0000313" key="2">
    <source>
        <dbReference type="Proteomes" id="UP001605036"/>
    </source>
</evidence>
<dbReference type="AlphaFoldDB" id="A0ABD1Z9P8"/>
<reference evidence="1 2" key="1">
    <citation type="submission" date="2024-09" db="EMBL/GenBank/DDBJ databases">
        <title>Chromosome-scale assembly of Riccia fluitans.</title>
        <authorList>
            <person name="Paukszto L."/>
            <person name="Sawicki J."/>
            <person name="Karawczyk K."/>
            <person name="Piernik-Szablinska J."/>
            <person name="Szczecinska M."/>
            <person name="Mazdziarz M."/>
        </authorList>
    </citation>
    <scope>NUCLEOTIDE SEQUENCE [LARGE SCALE GENOMIC DNA]</scope>
    <source>
        <strain evidence="1">Rf_01</strain>
        <tissue evidence="1">Aerial parts of the thallus</tissue>
    </source>
</reference>
<organism evidence="1 2">
    <name type="scientific">Riccia fluitans</name>
    <dbReference type="NCBI Taxonomy" id="41844"/>
    <lineage>
        <taxon>Eukaryota</taxon>
        <taxon>Viridiplantae</taxon>
        <taxon>Streptophyta</taxon>
        <taxon>Embryophyta</taxon>
        <taxon>Marchantiophyta</taxon>
        <taxon>Marchantiopsida</taxon>
        <taxon>Marchantiidae</taxon>
        <taxon>Marchantiales</taxon>
        <taxon>Ricciaceae</taxon>
        <taxon>Riccia</taxon>
    </lineage>
</organism>